<dbReference type="SUPFAM" id="SSF55785">
    <property type="entry name" value="PYP-like sensor domain (PAS domain)"/>
    <property type="match status" value="1"/>
</dbReference>
<gene>
    <name evidence="2" type="ORF">MNBD_ALPHA06-1944</name>
</gene>
<organism evidence="2">
    <name type="scientific">hydrothermal vent metagenome</name>
    <dbReference type="NCBI Taxonomy" id="652676"/>
    <lineage>
        <taxon>unclassified sequences</taxon>
        <taxon>metagenomes</taxon>
        <taxon>ecological metagenomes</taxon>
    </lineage>
</organism>
<sequence>MFAFQKSSSSTNPKAQKLLSRISPTTNERFFGQDELIVSKTDPGGRITYANDVFLRIAGMSESETIGAPHSVIRHPDMPRAVFKLLWDTLGTGKEIFAYVKNMSVNGDYYWVLAHVTPSYDSAGTLTGYHSNRRVPERSSVATISGLYKQLLDIEKSAGNRKQGMKNAEQALFDILKEKGINYGQFVFSI</sequence>
<evidence type="ECO:0000259" key="1">
    <source>
        <dbReference type="PROSITE" id="PS50112"/>
    </source>
</evidence>
<evidence type="ECO:0000313" key="2">
    <source>
        <dbReference type="EMBL" id="VAV98802.1"/>
    </source>
</evidence>
<dbReference type="AlphaFoldDB" id="A0A3B0S4L5"/>
<dbReference type="Gene3D" id="3.30.450.20">
    <property type="entry name" value="PAS domain"/>
    <property type="match status" value="1"/>
</dbReference>
<feature type="domain" description="PAS" evidence="1">
    <location>
        <begin position="42"/>
        <end position="93"/>
    </location>
</feature>
<dbReference type="InterPro" id="IPR000014">
    <property type="entry name" value="PAS"/>
</dbReference>
<dbReference type="InterPro" id="IPR035965">
    <property type="entry name" value="PAS-like_dom_sf"/>
</dbReference>
<dbReference type="NCBIfam" id="TIGR00229">
    <property type="entry name" value="sensory_box"/>
    <property type="match status" value="1"/>
</dbReference>
<proteinExistence type="predicted"/>
<dbReference type="CDD" id="cd00130">
    <property type="entry name" value="PAS"/>
    <property type="match status" value="1"/>
</dbReference>
<dbReference type="PROSITE" id="PS50112">
    <property type="entry name" value="PAS"/>
    <property type="match status" value="1"/>
</dbReference>
<reference evidence="2" key="1">
    <citation type="submission" date="2018-06" db="EMBL/GenBank/DDBJ databases">
        <authorList>
            <person name="Zhirakovskaya E."/>
        </authorList>
    </citation>
    <scope>NUCLEOTIDE SEQUENCE</scope>
</reference>
<dbReference type="Pfam" id="PF08447">
    <property type="entry name" value="PAS_3"/>
    <property type="match status" value="1"/>
</dbReference>
<accession>A0A3B0S4L5</accession>
<dbReference type="InterPro" id="IPR013655">
    <property type="entry name" value="PAS_fold_3"/>
</dbReference>
<dbReference type="EMBL" id="UOEE01000267">
    <property type="protein sequence ID" value="VAV98802.1"/>
    <property type="molecule type" value="Genomic_DNA"/>
</dbReference>
<name>A0A3B0S4L5_9ZZZZ</name>
<protein>
    <submittedName>
        <fullName evidence="2">Putative sensor (PAS) domain for methyl-accepting chemotaxis sensory transducer</fullName>
    </submittedName>
</protein>